<dbReference type="GO" id="GO:0000172">
    <property type="term" value="C:ribonuclease MRP complex"/>
    <property type="evidence" value="ECO:0007669"/>
    <property type="project" value="InterPro"/>
</dbReference>
<dbReference type="PANTHER" id="PTHR28173">
    <property type="entry name" value="RIBONUCLEASES P/MRP PROTEIN SUBUNIT POP8"/>
    <property type="match status" value="1"/>
</dbReference>
<dbReference type="Pfam" id="PF20976">
    <property type="entry name" value="Pop8"/>
    <property type="match status" value="1"/>
</dbReference>
<dbReference type="GO" id="GO:0005655">
    <property type="term" value="C:nucleolar ribonuclease P complex"/>
    <property type="evidence" value="ECO:0007669"/>
    <property type="project" value="InterPro"/>
</dbReference>
<dbReference type="Proteomes" id="UP001187682">
    <property type="component" value="Unassembled WGS sequence"/>
</dbReference>
<organism evidence="3 4">
    <name type="scientific">Cephalotrichum gorgonifer</name>
    <dbReference type="NCBI Taxonomy" id="2041049"/>
    <lineage>
        <taxon>Eukaryota</taxon>
        <taxon>Fungi</taxon>
        <taxon>Dikarya</taxon>
        <taxon>Ascomycota</taxon>
        <taxon>Pezizomycotina</taxon>
        <taxon>Sordariomycetes</taxon>
        <taxon>Hypocreomycetidae</taxon>
        <taxon>Microascales</taxon>
        <taxon>Microascaceae</taxon>
        <taxon>Cephalotrichum</taxon>
    </lineage>
</organism>
<evidence type="ECO:0000313" key="4">
    <source>
        <dbReference type="Proteomes" id="UP001187682"/>
    </source>
</evidence>
<feature type="domain" description="Ribonucleases P/MRP subunit Pop8-like" evidence="2">
    <location>
        <begin position="27"/>
        <end position="99"/>
    </location>
</feature>
<evidence type="ECO:0000259" key="2">
    <source>
        <dbReference type="Pfam" id="PF20976"/>
    </source>
</evidence>
<keyword evidence="1" id="KW-0819">tRNA processing</keyword>
<dbReference type="AlphaFoldDB" id="A0AAE8SR12"/>
<reference evidence="3" key="1">
    <citation type="submission" date="2018-03" db="EMBL/GenBank/DDBJ databases">
        <authorList>
            <person name="Guldener U."/>
        </authorList>
    </citation>
    <scope>NUCLEOTIDE SEQUENCE</scope>
</reference>
<dbReference type="GO" id="GO:0034965">
    <property type="term" value="P:intronic box C/D snoRNA processing"/>
    <property type="evidence" value="ECO:0007669"/>
    <property type="project" value="TreeGrafter"/>
</dbReference>
<dbReference type="InterPro" id="IPR038085">
    <property type="entry name" value="Rnp2-like_sf"/>
</dbReference>
<proteinExistence type="predicted"/>
<gene>
    <name evidence="3" type="ORF">DNG_00740</name>
</gene>
<evidence type="ECO:0000256" key="1">
    <source>
        <dbReference type="ARBA" id="ARBA00022694"/>
    </source>
</evidence>
<accession>A0AAE8SR12</accession>
<comment type="caution">
    <text evidence="3">The sequence shown here is derived from an EMBL/GenBank/DDBJ whole genome shotgun (WGS) entry which is preliminary data.</text>
</comment>
<dbReference type="InterPro" id="IPR049128">
    <property type="entry name" value="Pop8-like_dom"/>
</dbReference>
<dbReference type="GO" id="GO:0000171">
    <property type="term" value="F:ribonuclease MRP activity"/>
    <property type="evidence" value="ECO:0007669"/>
    <property type="project" value="TreeGrafter"/>
</dbReference>
<dbReference type="GO" id="GO:0008033">
    <property type="term" value="P:tRNA processing"/>
    <property type="evidence" value="ECO:0007669"/>
    <property type="project" value="UniProtKB-KW"/>
</dbReference>
<dbReference type="SUPFAM" id="SSF160350">
    <property type="entry name" value="Rnp2-like"/>
    <property type="match status" value="1"/>
</dbReference>
<evidence type="ECO:0000313" key="3">
    <source>
        <dbReference type="EMBL" id="SPN97226.1"/>
    </source>
</evidence>
<dbReference type="EMBL" id="ONZQ02000001">
    <property type="protein sequence ID" value="SPN97226.1"/>
    <property type="molecule type" value="Genomic_DNA"/>
</dbReference>
<dbReference type="GO" id="GO:0004526">
    <property type="term" value="F:ribonuclease P activity"/>
    <property type="evidence" value="ECO:0007669"/>
    <property type="project" value="TreeGrafter"/>
</dbReference>
<keyword evidence="4" id="KW-1185">Reference proteome</keyword>
<dbReference type="PANTHER" id="PTHR28173:SF1">
    <property type="entry name" value="RIBONUCLEASES P_MRP PROTEIN SUBUNIT POP8"/>
    <property type="match status" value="1"/>
</dbReference>
<dbReference type="InterPro" id="IPR020347">
    <property type="entry name" value="Pop8"/>
</dbReference>
<dbReference type="GO" id="GO:0000294">
    <property type="term" value="P:nuclear-transcribed mRNA catabolic process, RNase MRP-dependent"/>
    <property type="evidence" value="ECO:0007669"/>
    <property type="project" value="TreeGrafter"/>
</dbReference>
<sequence length="135" mass="14238">MATLNPPKQKSAKSTEIRSLPLRPQSSYAHLELLSPSAPPFPTLDTLQAHSYCVAALTRFLGDTGAGVPIDVLSVQGNRCWVRVPSDDLSAFAAAVTAWGGTKDGGVDVVLRLLGCSDWLGCLVGGDGQEDLWTS</sequence>
<name>A0AAE8SR12_9PEZI</name>
<protein>
    <recommendedName>
        <fullName evidence="2">Ribonucleases P/MRP subunit Pop8-like domain-containing protein</fullName>
    </recommendedName>
</protein>